<feature type="non-terminal residue" evidence="3">
    <location>
        <position position="1"/>
    </location>
</feature>
<dbReference type="Pfam" id="PF26030">
    <property type="entry name" value="RUNDC1"/>
    <property type="match status" value="1"/>
</dbReference>
<protein>
    <submittedName>
        <fullName evidence="3">Rab GTPase binding</fullName>
    </submittedName>
</protein>
<dbReference type="OrthoDB" id="10068328at2759"/>
<sequence length="122" mass="13628">HDDVRKNVDNAIGELMHPVKTKEELVKQLTTQIADLERFVTFLQGEVENAEERTERAKSCPCPGKGGSRRSMEYSSADSMNELDYPCDYSLQEDQSGSDDGNGCCLHVPPIPETPEQIRSKV</sequence>
<accession>A0A9W9ZVA6</accession>
<dbReference type="AlphaFoldDB" id="A0A9W9ZVA6"/>
<name>A0A9W9ZVA6_9CNID</name>
<dbReference type="EMBL" id="MU825602">
    <property type="protein sequence ID" value="KAJ7388150.1"/>
    <property type="molecule type" value="Genomic_DNA"/>
</dbReference>
<proteinExistence type="predicted"/>
<reference evidence="3" key="1">
    <citation type="submission" date="2023-01" db="EMBL/GenBank/DDBJ databases">
        <title>Genome assembly of the deep-sea coral Lophelia pertusa.</title>
        <authorList>
            <person name="Herrera S."/>
            <person name="Cordes E."/>
        </authorList>
    </citation>
    <scope>NUCLEOTIDE SEQUENCE</scope>
    <source>
        <strain evidence="3">USNM1676648</strain>
        <tissue evidence="3">Polyp</tissue>
    </source>
</reference>
<evidence type="ECO:0000313" key="4">
    <source>
        <dbReference type="Proteomes" id="UP001163046"/>
    </source>
</evidence>
<evidence type="ECO:0000313" key="3">
    <source>
        <dbReference type="EMBL" id="KAJ7388150.1"/>
    </source>
</evidence>
<feature type="domain" description="RUN" evidence="2">
    <location>
        <begin position="2"/>
        <end position="45"/>
    </location>
</feature>
<evidence type="ECO:0000259" key="2">
    <source>
        <dbReference type="Pfam" id="PF26030"/>
    </source>
</evidence>
<feature type="region of interest" description="Disordered" evidence="1">
    <location>
        <begin position="48"/>
        <end position="122"/>
    </location>
</feature>
<keyword evidence="4" id="KW-1185">Reference proteome</keyword>
<organism evidence="3 4">
    <name type="scientific">Desmophyllum pertusum</name>
    <dbReference type="NCBI Taxonomy" id="174260"/>
    <lineage>
        <taxon>Eukaryota</taxon>
        <taxon>Metazoa</taxon>
        <taxon>Cnidaria</taxon>
        <taxon>Anthozoa</taxon>
        <taxon>Hexacorallia</taxon>
        <taxon>Scleractinia</taxon>
        <taxon>Caryophylliina</taxon>
        <taxon>Caryophylliidae</taxon>
        <taxon>Desmophyllum</taxon>
    </lineage>
</organism>
<comment type="caution">
    <text evidence="3">The sequence shown here is derived from an EMBL/GenBank/DDBJ whole genome shotgun (WGS) entry which is preliminary data.</text>
</comment>
<dbReference type="Proteomes" id="UP001163046">
    <property type="component" value="Unassembled WGS sequence"/>
</dbReference>
<gene>
    <name evidence="3" type="primary">RUNDC1_3</name>
    <name evidence="3" type="ORF">OS493_039533</name>
</gene>
<evidence type="ECO:0000256" key="1">
    <source>
        <dbReference type="SAM" id="MobiDB-lite"/>
    </source>
</evidence>
<dbReference type="InterPro" id="IPR058732">
    <property type="entry name" value="RUNDC1_M"/>
</dbReference>